<keyword evidence="4" id="KW-1185">Reference proteome</keyword>
<dbReference type="EMBL" id="UFQQ01000001">
    <property type="protein sequence ID" value="SSW89125.1"/>
    <property type="molecule type" value="Genomic_DNA"/>
</dbReference>
<protein>
    <submittedName>
        <fullName evidence="2">Uncharacterized protein</fullName>
    </submittedName>
</protein>
<sequence length="72" mass="8085">MRGLGFAPASAYNPQALMVRRREAPSRTMSFAALILRDAANGPLLRMRSVLAEMQTTDRRRSDTWQTRGAHP</sequence>
<evidence type="ECO:0000313" key="3">
    <source>
        <dbReference type="Proteomes" id="UP000252631"/>
    </source>
</evidence>
<dbReference type="EMBL" id="QRDT01000001">
    <property type="protein sequence ID" value="RED42524.1"/>
    <property type="molecule type" value="Genomic_DNA"/>
</dbReference>
<dbReference type="Proteomes" id="UP000252631">
    <property type="component" value="Unassembled WGS sequence"/>
</dbReference>
<reference evidence="1 4" key="2">
    <citation type="submission" date="2018-07" db="EMBL/GenBank/DDBJ databases">
        <title>Genomic Encyclopedia of Archaeal and Bacterial Type Strains, Phase II (KMG-II): from individual species to whole genera.</title>
        <authorList>
            <person name="Goeker M."/>
        </authorList>
    </citation>
    <scope>NUCLEOTIDE SEQUENCE [LARGE SCALE GENOMIC DNA]</scope>
    <source>
        <strain evidence="1 4">JA575</strain>
    </source>
</reference>
<dbReference type="AlphaFoldDB" id="A0A336JH76"/>
<evidence type="ECO:0000313" key="1">
    <source>
        <dbReference type="EMBL" id="RED42524.1"/>
    </source>
</evidence>
<gene>
    <name evidence="1" type="ORF">BJ125_101242</name>
    <name evidence="2" type="ORF">SAMN05892882_101242</name>
</gene>
<accession>A0A336JH76</accession>
<organism evidence="2 3">
    <name type="scientific">Rhodopseudomonas pentothenatexigens</name>
    <dbReference type="NCBI Taxonomy" id="999699"/>
    <lineage>
        <taxon>Bacteria</taxon>
        <taxon>Pseudomonadati</taxon>
        <taxon>Pseudomonadota</taxon>
        <taxon>Alphaproteobacteria</taxon>
        <taxon>Hyphomicrobiales</taxon>
        <taxon>Nitrobacteraceae</taxon>
        <taxon>Rhodopseudomonas</taxon>
    </lineage>
</organism>
<evidence type="ECO:0000313" key="4">
    <source>
        <dbReference type="Proteomes" id="UP000256343"/>
    </source>
</evidence>
<proteinExistence type="predicted"/>
<dbReference type="Proteomes" id="UP000256343">
    <property type="component" value="Unassembled WGS sequence"/>
</dbReference>
<reference evidence="2 3" key="1">
    <citation type="submission" date="2017-08" db="EMBL/GenBank/DDBJ databases">
        <authorList>
            <person name="de Groot N.N."/>
        </authorList>
    </citation>
    <scope>NUCLEOTIDE SEQUENCE [LARGE SCALE GENOMIC DNA]</scope>
    <source>
        <strain evidence="2 3">JA575</strain>
    </source>
</reference>
<name>A0A336JH76_9BRAD</name>
<evidence type="ECO:0000313" key="2">
    <source>
        <dbReference type="EMBL" id="SSW89125.1"/>
    </source>
</evidence>